<keyword evidence="4" id="KW-0732">Signal</keyword>
<dbReference type="InterPro" id="IPR046953">
    <property type="entry name" value="Spore_GerAC-like_C"/>
</dbReference>
<evidence type="ECO:0000256" key="6">
    <source>
        <dbReference type="ARBA" id="ARBA00023139"/>
    </source>
</evidence>
<dbReference type="InterPro" id="IPR008844">
    <property type="entry name" value="Spore_GerAC-like"/>
</dbReference>
<proteinExistence type="inferred from homology"/>
<organism evidence="10 11">
    <name type="scientific">Paenibacillus antri</name>
    <dbReference type="NCBI Taxonomy" id="2582848"/>
    <lineage>
        <taxon>Bacteria</taxon>
        <taxon>Bacillati</taxon>
        <taxon>Bacillota</taxon>
        <taxon>Bacilli</taxon>
        <taxon>Bacillales</taxon>
        <taxon>Paenibacillaceae</taxon>
        <taxon>Paenibacillus</taxon>
    </lineage>
</organism>
<evidence type="ECO:0000256" key="3">
    <source>
        <dbReference type="ARBA" id="ARBA00022544"/>
    </source>
</evidence>
<name>A0A5R9G961_9BACL</name>
<gene>
    <name evidence="10" type="ORF">FE782_09905</name>
</gene>
<evidence type="ECO:0000256" key="4">
    <source>
        <dbReference type="ARBA" id="ARBA00022729"/>
    </source>
</evidence>
<dbReference type="PANTHER" id="PTHR35789:SF1">
    <property type="entry name" value="SPORE GERMINATION PROTEIN B3"/>
    <property type="match status" value="1"/>
</dbReference>
<comment type="subcellular location">
    <subcellularLocation>
        <location evidence="1">Membrane</location>
        <topology evidence="1">Lipid-anchor</topology>
    </subcellularLocation>
</comment>
<protein>
    <submittedName>
        <fullName evidence="10">Ger(X)C family spore germination protein</fullName>
    </submittedName>
</protein>
<dbReference type="InterPro" id="IPR057336">
    <property type="entry name" value="GerAC_N"/>
</dbReference>
<dbReference type="GO" id="GO:0016020">
    <property type="term" value="C:membrane"/>
    <property type="evidence" value="ECO:0007669"/>
    <property type="project" value="UniProtKB-SubCell"/>
</dbReference>
<dbReference type="AlphaFoldDB" id="A0A5R9G961"/>
<dbReference type="InterPro" id="IPR038501">
    <property type="entry name" value="Spore_GerAC_C_sf"/>
</dbReference>
<dbReference type="Proteomes" id="UP000309676">
    <property type="component" value="Unassembled WGS sequence"/>
</dbReference>
<comment type="caution">
    <text evidence="10">The sequence shown here is derived from an EMBL/GenBank/DDBJ whole genome shotgun (WGS) entry which is preliminary data.</text>
</comment>
<dbReference type="GO" id="GO:0009847">
    <property type="term" value="P:spore germination"/>
    <property type="evidence" value="ECO:0007669"/>
    <property type="project" value="InterPro"/>
</dbReference>
<keyword evidence="6" id="KW-0564">Palmitate</keyword>
<keyword evidence="7" id="KW-0449">Lipoprotein</keyword>
<dbReference type="Pfam" id="PF05504">
    <property type="entry name" value="Spore_GerAC"/>
    <property type="match status" value="1"/>
</dbReference>
<evidence type="ECO:0000259" key="8">
    <source>
        <dbReference type="Pfam" id="PF05504"/>
    </source>
</evidence>
<keyword evidence="11" id="KW-1185">Reference proteome</keyword>
<keyword evidence="5" id="KW-0472">Membrane</keyword>
<dbReference type="NCBIfam" id="TIGR02887">
    <property type="entry name" value="spore_ger_x_C"/>
    <property type="match status" value="1"/>
</dbReference>
<feature type="domain" description="Spore germination protein N-terminal" evidence="9">
    <location>
        <begin position="23"/>
        <end position="202"/>
    </location>
</feature>
<comment type="similarity">
    <text evidence="2">Belongs to the GerABKC lipoprotein family.</text>
</comment>
<dbReference type="EMBL" id="VCIW01000005">
    <property type="protein sequence ID" value="TLS52281.1"/>
    <property type="molecule type" value="Genomic_DNA"/>
</dbReference>
<keyword evidence="3" id="KW-0309">Germination</keyword>
<dbReference type="Pfam" id="PF25198">
    <property type="entry name" value="Spore_GerAC_N"/>
    <property type="match status" value="1"/>
</dbReference>
<dbReference type="PANTHER" id="PTHR35789">
    <property type="entry name" value="SPORE GERMINATION PROTEIN B3"/>
    <property type="match status" value="1"/>
</dbReference>
<reference evidence="10 11" key="1">
    <citation type="submission" date="2019-05" db="EMBL/GenBank/DDBJ databases">
        <authorList>
            <person name="Narsing Rao M.P."/>
            <person name="Li W.J."/>
        </authorList>
    </citation>
    <scope>NUCLEOTIDE SEQUENCE [LARGE SCALE GENOMIC DNA]</scope>
    <source>
        <strain evidence="10 11">SYSU_K30003</strain>
    </source>
</reference>
<evidence type="ECO:0000256" key="5">
    <source>
        <dbReference type="ARBA" id="ARBA00023136"/>
    </source>
</evidence>
<dbReference type="Gene3D" id="3.30.300.210">
    <property type="entry name" value="Nutrient germinant receptor protein C, domain 3"/>
    <property type="match status" value="1"/>
</dbReference>
<evidence type="ECO:0000313" key="10">
    <source>
        <dbReference type="EMBL" id="TLS52281.1"/>
    </source>
</evidence>
<evidence type="ECO:0000259" key="9">
    <source>
        <dbReference type="Pfam" id="PF25198"/>
    </source>
</evidence>
<feature type="domain" description="Spore germination GerAC-like C-terminal" evidence="8">
    <location>
        <begin position="228"/>
        <end position="392"/>
    </location>
</feature>
<dbReference type="PROSITE" id="PS51257">
    <property type="entry name" value="PROKAR_LIPOPROTEIN"/>
    <property type="match status" value="1"/>
</dbReference>
<evidence type="ECO:0000256" key="1">
    <source>
        <dbReference type="ARBA" id="ARBA00004635"/>
    </source>
</evidence>
<evidence type="ECO:0000256" key="7">
    <source>
        <dbReference type="ARBA" id="ARBA00023288"/>
    </source>
</evidence>
<sequence length="399" mass="44187">MKTYRMLVVLLLVAPLVLTGCWNSRELTDLAIVVGIGIDKGVKENTYKVSFQIVNPGAIAMGKQGGGGGGQAMPVTVYAGVDNSLFSALRKSTQKVPRQLFFSHIQLIVIGEELAKDGIKETFDLFDRSHELRINTPVVIARGIDAETALSIVTPLENMPSVGIAKRIEFSSGEYAQNVDVDVADVVKRLAGPGEIAISGVEIVGDAEPGQSRKNTERTVLPASIEMKGIALFKDGKLKTWADGKAARGMLWVKNEMKGTAMDIACDGQPEKVTIELTYSYTDVSVEMRNGRPAYRIHVSEEGSVTEIHCPIDLENRDKIFQLQNEWANQTEQEIRKAIELAQKEKTDVFGFGDELNRKYPTLWKRLERNWADTFADASVEIEVEAYIRRTGMRTKSYL</sequence>
<evidence type="ECO:0000256" key="2">
    <source>
        <dbReference type="ARBA" id="ARBA00007886"/>
    </source>
</evidence>
<accession>A0A5R9G961</accession>
<evidence type="ECO:0000313" key="11">
    <source>
        <dbReference type="Proteomes" id="UP000309676"/>
    </source>
</evidence>
<dbReference type="RefSeq" id="WP_138193937.1">
    <property type="nucleotide sequence ID" value="NZ_VCIW01000005.1"/>
</dbReference>
<dbReference type="OrthoDB" id="9816067at2"/>